<dbReference type="Gene3D" id="3.40.50.2300">
    <property type="match status" value="2"/>
</dbReference>
<sequence>MKKYLALILIICLFVPLGLTGCGSNGQSSDLKKVKIAYVGPITGPNAAIGLGMRNSAELAVKQANAKKDLPFELELVVLDDQSDPAVAVNAVNMAASDPEILATVAHFNSGCALATKDVFNKYGLSAVILSAINDKITEDGYAEITRVIAASKLQNTFAGDVAVKDFGVKKIAVIHDQTDYGKTNAEQFIAKAKENGAEMLCFEGIAVGQQDFSSLLTKIKSLNPEMIFFGGLATEAALIKRQMNESDIPAILMSDSGIHTDTFIDIAKDLGEGTLCSGLISPIEDLPKGQDFIKAYEEAKYKDYYEAFGPFAYDATNIVIKALQDAEKLDRESITKAIKSTKDYEGVLGTTTFDESGQTKLNTVITYVVKDGKWVPFKDSGLTITEGQYKK</sequence>
<gene>
    <name evidence="4" type="ORF">SAMN00017405_2227</name>
</gene>
<dbReference type="STRING" id="656914.SAMN00017405_2227"/>
<dbReference type="PROSITE" id="PS51257">
    <property type="entry name" value="PROKAR_LIPOPROTEIN"/>
    <property type="match status" value="1"/>
</dbReference>
<dbReference type="SUPFAM" id="SSF53822">
    <property type="entry name" value="Periplasmic binding protein-like I"/>
    <property type="match status" value="1"/>
</dbReference>
<keyword evidence="5" id="KW-1185">Reference proteome</keyword>
<dbReference type="EMBL" id="FWWT01000019">
    <property type="protein sequence ID" value="SMB91675.1"/>
    <property type="molecule type" value="Genomic_DNA"/>
</dbReference>
<accession>A0A1W1VEC2</accession>
<comment type="similarity">
    <text evidence="1">Belongs to the leucine-binding protein family.</text>
</comment>
<dbReference type="RefSeq" id="WP_084053411.1">
    <property type="nucleotide sequence ID" value="NZ_FWWT01000019.1"/>
</dbReference>
<feature type="domain" description="Leucine-binding protein" evidence="3">
    <location>
        <begin position="33"/>
        <end position="373"/>
    </location>
</feature>
<evidence type="ECO:0000313" key="5">
    <source>
        <dbReference type="Proteomes" id="UP000192731"/>
    </source>
</evidence>
<evidence type="ECO:0000256" key="2">
    <source>
        <dbReference type="ARBA" id="ARBA00022729"/>
    </source>
</evidence>
<evidence type="ECO:0000313" key="4">
    <source>
        <dbReference type="EMBL" id="SMB91675.1"/>
    </source>
</evidence>
<organism evidence="4 5">
    <name type="scientific">Desulfonispora thiosulfatigenes DSM 11270</name>
    <dbReference type="NCBI Taxonomy" id="656914"/>
    <lineage>
        <taxon>Bacteria</taxon>
        <taxon>Bacillati</taxon>
        <taxon>Bacillota</taxon>
        <taxon>Clostridia</taxon>
        <taxon>Eubacteriales</taxon>
        <taxon>Peptococcaceae</taxon>
        <taxon>Desulfonispora</taxon>
    </lineage>
</organism>
<dbReference type="AlphaFoldDB" id="A0A1W1VEC2"/>
<dbReference type="PANTHER" id="PTHR47151">
    <property type="entry name" value="LEU/ILE/VAL-BINDING ABC TRANSPORTER SUBUNIT"/>
    <property type="match status" value="1"/>
</dbReference>
<dbReference type="CDD" id="cd06342">
    <property type="entry name" value="PBP1_ABC_LIVBP-like"/>
    <property type="match status" value="1"/>
</dbReference>
<dbReference type="InterPro" id="IPR028082">
    <property type="entry name" value="Peripla_BP_I"/>
</dbReference>
<protein>
    <submittedName>
        <fullName evidence="4">Branched-chain amino acid transport system substrate-binding protein</fullName>
    </submittedName>
</protein>
<evidence type="ECO:0000259" key="3">
    <source>
        <dbReference type="Pfam" id="PF13458"/>
    </source>
</evidence>
<dbReference type="InterPro" id="IPR028081">
    <property type="entry name" value="Leu-bd"/>
</dbReference>
<evidence type="ECO:0000256" key="1">
    <source>
        <dbReference type="ARBA" id="ARBA00010062"/>
    </source>
</evidence>
<dbReference type="PANTHER" id="PTHR47151:SF2">
    <property type="entry name" value="AMINO ACID BINDING PROTEIN"/>
    <property type="match status" value="1"/>
</dbReference>
<name>A0A1W1VEC2_DESTI</name>
<dbReference type="Proteomes" id="UP000192731">
    <property type="component" value="Unassembled WGS sequence"/>
</dbReference>
<reference evidence="4 5" key="1">
    <citation type="submission" date="2017-04" db="EMBL/GenBank/DDBJ databases">
        <authorList>
            <person name="Afonso C.L."/>
            <person name="Miller P.J."/>
            <person name="Scott M.A."/>
            <person name="Spackman E."/>
            <person name="Goraichik I."/>
            <person name="Dimitrov K.M."/>
            <person name="Suarez D.L."/>
            <person name="Swayne D.E."/>
        </authorList>
    </citation>
    <scope>NUCLEOTIDE SEQUENCE [LARGE SCALE GENOMIC DNA]</scope>
    <source>
        <strain evidence="4 5">DSM 11270</strain>
    </source>
</reference>
<dbReference type="OrthoDB" id="9783240at2"/>
<proteinExistence type="inferred from homology"/>
<keyword evidence="2" id="KW-0732">Signal</keyword>
<dbReference type="Pfam" id="PF13458">
    <property type="entry name" value="Peripla_BP_6"/>
    <property type="match status" value="1"/>
</dbReference>